<dbReference type="STRING" id="1477437.SAMN05444682_105153"/>
<dbReference type="PANTHER" id="PTHR43190">
    <property type="entry name" value="N-ACETYL-D-GLUCOSAMINE KINASE"/>
    <property type="match status" value="1"/>
</dbReference>
<dbReference type="RefSeq" id="WP_090626817.1">
    <property type="nucleotide sequence ID" value="NZ_FOQO01000005.1"/>
</dbReference>
<sequence>MIIVADGGSTKTNWCLIQESGSRVHFNTEGYNPFFVDISYIVRSLKEGLPSDLPLEKITEVNYYGAGVHGEDKANTVSRAIKTVFANAAVFVGHDLLAAARALLGHKSGFVAILGTGTNSCIYDGKEITHHIDSAAYILGDEGSGCYMGKKILTDYVRGYMPTEVHQKFWETYHLTPDDIMESVYMKPLANRFCASFSRFVYDNTVNVGYSMEVVRSSFDDFFRNLVRHYPAYREYTFNCIGSVAYTFRNILEETVKEYGMKMGEIIRSPIDDLVKFHIGIREAL</sequence>
<keyword evidence="2" id="KW-1185">Reference proteome</keyword>
<dbReference type="Gene3D" id="1.10.720.160">
    <property type="match status" value="1"/>
</dbReference>
<dbReference type="Gene3D" id="3.30.420.40">
    <property type="match status" value="2"/>
</dbReference>
<dbReference type="EMBL" id="FOQO01000005">
    <property type="protein sequence ID" value="SFI70017.1"/>
    <property type="molecule type" value="Genomic_DNA"/>
</dbReference>
<gene>
    <name evidence="1" type="ORF">SAMN05444682_105153</name>
</gene>
<proteinExistence type="predicted"/>
<dbReference type="AlphaFoldDB" id="A0A1I3KC38"/>
<evidence type="ECO:0008006" key="3">
    <source>
        <dbReference type="Google" id="ProtNLM"/>
    </source>
</evidence>
<evidence type="ECO:0000313" key="1">
    <source>
        <dbReference type="EMBL" id="SFI70017.1"/>
    </source>
</evidence>
<name>A0A1I3KC38_9SPHI</name>
<accession>A0A1I3KC38</accession>
<dbReference type="CDD" id="cd24079">
    <property type="entry name" value="ASKHA_NBD_PG1100-like"/>
    <property type="match status" value="1"/>
</dbReference>
<dbReference type="OrthoDB" id="871343at2"/>
<dbReference type="PANTHER" id="PTHR43190:SF3">
    <property type="entry name" value="N-ACETYL-D-GLUCOSAMINE KINASE"/>
    <property type="match status" value="1"/>
</dbReference>
<reference evidence="1 2" key="1">
    <citation type="submission" date="2016-10" db="EMBL/GenBank/DDBJ databases">
        <authorList>
            <person name="de Groot N.N."/>
        </authorList>
    </citation>
    <scope>NUCLEOTIDE SEQUENCE [LARGE SCALE GENOMIC DNA]</scope>
    <source>
        <strain evidence="1 2">RK1</strain>
    </source>
</reference>
<dbReference type="InterPro" id="IPR043129">
    <property type="entry name" value="ATPase_NBD"/>
</dbReference>
<dbReference type="SUPFAM" id="SSF53067">
    <property type="entry name" value="Actin-like ATPase domain"/>
    <property type="match status" value="2"/>
</dbReference>
<protein>
    <recommendedName>
        <fullName evidence="3">BadF-type ATPase</fullName>
    </recommendedName>
</protein>
<evidence type="ECO:0000313" key="2">
    <source>
        <dbReference type="Proteomes" id="UP000198670"/>
    </source>
</evidence>
<organism evidence="1 2">
    <name type="scientific">Parapedobacter indicus</name>
    <dbReference type="NCBI Taxonomy" id="1477437"/>
    <lineage>
        <taxon>Bacteria</taxon>
        <taxon>Pseudomonadati</taxon>
        <taxon>Bacteroidota</taxon>
        <taxon>Sphingobacteriia</taxon>
        <taxon>Sphingobacteriales</taxon>
        <taxon>Sphingobacteriaceae</taxon>
        <taxon>Parapedobacter</taxon>
    </lineage>
</organism>
<dbReference type="Proteomes" id="UP000198670">
    <property type="component" value="Unassembled WGS sequence"/>
</dbReference>
<dbReference type="InterPro" id="IPR052519">
    <property type="entry name" value="Euk-type_GlcNAc_Kinase"/>
</dbReference>